<dbReference type="OrthoDB" id="2856216at2"/>
<proteinExistence type="predicted"/>
<evidence type="ECO:0000313" key="2">
    <source>
        <dbReference type="Proteomes" id="UP000287756"/>
    </source>
</evidence>
<accession>A0A410MIX4</accession>
<organism evidence="1 2">
    <name type="scientific">Halobacillus litoralis</name>
    <dbReference type="NCBI Taxonomy" id="45668"/>
    <lineage>
        <taxon>Bacteria</taxon>
        <taxon>Bacillati</taxon>
        <taxon>Bacillota</taxon>
        <taxon>Bacilli</taxon>
        <taxon>Bacillales</taxon>
        <taxon>Bacillaceae</taxon>
        <taxon>Halobacillus</taxon>
    </lineage>
</organism>
<dbReference type="KEGG" id="hli:HLI_13425"/>
<gene>
    <name evidence="1" type="ORF">HLI_13425</name>
</gene>
<evidence type="ECO:0000313" key="1">
    <source>
        <dbReference type="EMBL" id="QAS54653.1"/>
    </source>
</evidence>
<dbReference type="EMBL" id="CP026118">
    <property type="protein sequence ID" value="QAS54653.1"/>
    <property type="molecule type" value="Genomic_DNA"/>
</dbReference>
<protein>
    <recommendedName>
        <fullName evidence="3">TetR family transcriptional regulator</fullName>
    </recommendedName>
</protein>
<evidence type="ECO:0008006" key="3">
    <source>
        <dbReference type="Google" id="ProtNLM"/>
    </source>
</evidence>
<dbReference type="AlphaFoldDB" id="A0A410MIX4"/>
<dbReference type="Proteomes" id="UP000287756">
    <property type="component" value="Chromosome"/>
</dbReference>
<reference evidence="1 2" key="1">
    <citation type="submission" date="2018-01" db="EMBL/GenBank/DDBJ databases">
        <title>The whole genome sequencing and assembly of Halobacillus litoralis ERB031 strain.</title>
        <authorList>
            <person name="Lee S.-J."/>
            <person name="Park M.-K."/>
            <person name="Kim J.-Y."/>
            <person name="Lee Y.-J."/>
            <person name="Yi H."/>
            <person name="Bahn Y.-S."/>
            <person name="Kim J.F."/>
            <person name="Lee D.-W."/>
        </authorList>
    </citation>
    <scope>NUCLEOTIDE SEQUENCE [LARGE SCALE GENOMIC DNA]</scope>
    <source>
        <strain evidence="1 2">ERB 031</strain>
    </source>
</reference>
<name>A0A410MIX4_9BACI</name>
<sequence>MDKTLKQLEDDYIKAVKDNKNTTIEGFVEQFLYDSWNYNYENLELIQAVLRKYAQGDINKTIFQGAFNEMTDHLQEKLRKLDPDQHYPLVHQPIGASILVSCVDGMIIQYFTNVYSIEDLNEMTPQIKRMLLNALGTNER</sequence>